<sequence>MNVAGVYPSVSKNVVPFVNSKKREILKIY</sequence>
<name>A0A0E9RGD7_ANGAN</name>
<accession>A0A0E9RGD7</accession>
<organism evidence="1">
    <name type="scientific">Anguilla anguilla</name>
    <name type="common">European freshwater eel</name>
    <name type="synonym">Muraena anguilla</name>
    <dbReference type="NCBI Taxonomy" id="7936"/>
    <lineage>
        <taxon>Eukaryota</taxon>
        <taxon>Metazoa</taxon>
        <taxon>Chordata</taxon>
        <taxon>Craniata</taxon>
        <taxon>Vertebrata</taxon>
        <taxon>Euteleostomi</taxon>
        <taxon>Actinopterygii</taxon>
        <taxon>Neopterygii</taxon>
        <taxon>Teleostei</taxon>
        <taxon>Anguilliformes</taxon>
        <taxon>Anguillidae</taxon>
        <taxon>Anguilla</taxon>
    </lineage>
</organism>
<dbReference type="AlphaFoldDB" id="A0A0E9RGD7"/>
<dbReference type="EMBL" id="GBXM01081169">
    <property type="protein sequence ID" value="JAH27408.1"/>
    <property type="molecule type" value="Transcribed_RNA"/>
</dbReference>
<proteinExistence type="predicted"/>
<reference evidence="1" key="1">
    <citation type="submission" date="2014-11" db="EMBL/GenBank/DDBJ databases">
        <authorList>
            <person name="Amaro Gonzalez C."/>
        </authorList>
    </citation>
    <scope>NUCLEOTIDE SEQUENCE</scope>
</reference>
<reference evidence="1" key="2">
    <citation type="journal article" date="2015" name="Fish Shellfish Immunol.">
        <title>Early steps in the European eel (Anguilla anguilla)-Vibrio vulnificus interaction in the gills: Role of the RtxA13 toxin.</title>
        <authorList>
            <person name="Callol A."/>
            <person name="Pajuelo D."/>
            <person name="Ebbesson L."/>
            <person name="Teles M."/>
            <person name="MacKenzie S."/>
            <person name="Amaro C."/>
        </authorList>
    </citation>
    <scope>NUCLEOTIDE SEQUENCE</scope>
</reference>
<evidence type="ECO:0000313" key="1">
    <source>
        <dbReference type="EMBL" id="JAH27408.1"/>
    </source>
</evidence>
<protein>
    <submittedName>
        <fullName evidence="1">Uncharacterized protein</fullName>
    </submittedName>
</protein>